<dbReference type="Proteomes" id="UP000019146">
    <property type="component" value="Chromosome 1"/>
</dbReference>
<gene>
    <name evidence="2" type="ORF">K788_0005626</name>
</gene>
<evidence type="ECO:0000313" key="2">
    <source>
        <dbReference type="EMBL" id="ALL65862.1"/>
    </source>
</evidence>
<proteinExistence type="predicted"/>
<dbReference type="EMBL" id="CP012746">
    <property type="protein sequence ID" value="ALL65862.1"/>
    <property type="molecule type" value="Genomic_DNA"/>
</dbReference>
<dbReference type="GeneID" id="69969876"/>
<reference evidence="2 3" key="1">
    <citation type="journal article" date="2014" name="Genome Announc.">
        <title>Draft Genome Sequence of the Haloacid-Degrading Burkholderia caribensis Strain MBA4.</title>
        <authorList>
            <person name="Pan Y."/>
            <person name="Kong K.F."/>
            <person name="Tsang J.S."/>
        </authorList>
    </citation>
    <scope>NUCLEOTIDE SEQUENCE [LARGE SCALE GENOMIC DNA]</scope>
    <source>
        <strain evidence="2 3">MBA4</strain>
    </source>
</reference>
<dbReference type="AlphaFoldDB" id="A0A0P0RBQ8"/>
<organism evidence="2 3">
    <name type="scientific">Paraburkholderia caribensis MBA4</name>
    <dbReference type="NCBI Taxonomy" id="1323664"/>
    <lineage>
        <taxon>Bacteria</taxon>
        <taxon>Pseudomonadati</taxon>
        <taxon>Pseudomonadota</taxon>
        <taxon>Betaproteobacteria</taxon>
        <taxon>Burkholderiales</taxon>
        <taxon>Burkholderiaceae</taxon>
        <taxon>Paraburkholderia</taxon>
    </lineage>
</organism>
<keyword evidence="1" id="KW-0732">Signal</keyword>
<name>A0A0P0RBQ8_9BURK</name>
<dbReference type="RefSeq" id="WP_035990264.1">
    <property type="nucleotide sequence ID" value="NZ_CP012746.1"/>
</dbReference>
<evidence type="ECO:0000256" key="1">
    <source>
        <dbReference type="SAM" id="SignalP"/>
    </source>
</evidence>
<evidence type="ECO:0000313" key="3">
    <source>
        <dbReference type="Proteomes" id="UP000019146"/>
    </source>
</evidence>
<feature type="signal peptide" evidence="1">
    <location>
        <begin position="1"/>
        <end position="26"/>
    </location>
</feature>
<sequence>MSMRIRAAFQLSVGGLLLAGAIGAHAANLNFLNDTPIAYMKQADNDSLRKAAFDALNNKKDGESATWNNEGLRNSTRIEAQLTPDATSKSGDRTCRQIHVVLSAKGQSMNLNPQFCREGAGNWVMQKKN</sequence>
<protein>
    <submittedName>
        <fullName evidence="2">Surface antigen</fullName>
    </submittedName>
</protein>
<feature type="chain" id="PRO_5006054118" evidence="1">
    <location>
        <begin position="27"/>
        <end position="129"/>
    </location>
</feature>
<dbReference type="KEGG" id="bcai:K788_0005626"/>
<accession>A0A0P0RBQ8</accession>